<comment type="caution">
    <text evidence="2">The sequence shown here is derived from an EMBL/GenBank/DDBJ whole genome shotgun (WGS) entry which is preliminary data.</text>
</comment>
<protein>
    <submittedName>
        <fullName evidence="2">Uncharacterized protein</fullName>
    </submittedName>
</protein>
<sequence length="164" mass="18766">MKCFSTFDPRLKNAHVTASRQARPCLQSHQQVQLVDTDARAELQLRACATPLYLEACWASDARVRSVASRYLYRNFFVLRVTTCPITTRIKPRRGLSSRRESEFKKPAHAPAPQNGRLHHRSHLYSKVSSRLASFYSFARKRTNMRVHDNLGLTPPSHSSLTSE</sequence>
<evidence type="ECO:0000256" key="1">
    <source>
        <dbReference type="SAM" id="MobiDB-lite"/>
    </source>
</evidence>
<dbReference type="EMBL" id="BGZK01001124">
    <property type="protein sequence ID" value="GBP71876.1"/>
    <property type="molecule type" value="Genomic_DNA"/>
</dbReference>
<proteinExistence type="predicted"/>
<dbReference type="AlphaFoldDB" id="A0A4C1Y7H0"/>
<reference evidence="2 3" key="1">
    <citation type="journal article" date="2019" name="Commun. Biol.">
        <title>The bagworm genome reveals a unique fibroin gene that provides high tensile strength.</title>
        <authorList>
            <person name="Kono N."/>
            <person name="Nakamura H."/>
            <person name="Ohtoshi R."/>
            <person name="Tomita M."/>
            <person name="Numata K."/>
            <person name="Arakawa K."/>
        </authorList>
    </citation>
    <scope>NUCLEOTIDE SEQUENCE [LARGE SCALE GENOMIC DNA]</scope>
</reference>
<dbReference type="Proteomes" id="UP000299102">
    <property type="component" value="Unassembled WGS sequence"/>
</dbReference>
<gene>
    <name evidence="2" type="ORF">EVAR_58933_1</name>
</gene>
<organism evidence="2 3">
    <name type="scientific">Eumeta variegata</name>
    <name type="common">Bagworm moth</name>
    <name type="synonym">Eumeta japonica</name>
    <dbReference type="NCBI Taxonomy" id="151549"/>
    <lineage>
        <taxon>Eukaryota</taxon>
        <taxon>Metazoa</taxon>
        <taxon>Ecdysozoa</taxon>
        <taxon>Arthropoda</taxon>
        <taxon>Hexapoda</taxon>
        <taxon>Insecta</taxon>
        <taxon>Pterygota</taxon>
        <taxon>Neoptera</taxon>
        <taxon>Endopterygota</taxon>
        <taxon>Lepidoptera</taxon>
        <taxon>Glossata</taxon>
        <taxon>Ditrysia</taxon>
        <taxon>Tineoidea</taxon>
        <taxon>Psychidae</taxon>
        <taxon>Oiketicinae</taxon>
        <taxon>Eumeta</taxon>
    </lineage>
</organism>
<name>A0A4C1Y7H0_EUMVA</name>
<evidence type="ECO:0000313" key="3">
    <source>
        <dbReference type="Proteomes" id="UP000299102"/>
    </source>
</evidence>
<accession>A0A4C1Y7H0</accession>
<evidence type="ECO:0000313" key="2">
    <source>
        <dbReference type="EMBL" id="GBP71876.1"/>
    </source>
</evidence>
<feature type="region of interest" description="Disordered" evidence="1">
    <location>
        <begin position="92"/>
        <end position="120"/>
    </location>
</feature>
<keyword evidence="3" id="KW-1185">Reference proteome</keyword>
<dbReference type="OrthoDB" id="6382204at2759"/>